<feature type="region of interest" description="Disordered" evidence="12">
    <location>
        <begin position="1"/>
        <end position="43"/>
    </location>
</feature>
<dbReference type="InterPro" id="IPR024712">
    <property type="entry name" value="Catalase_clade2"/>
</dbReference>
<dbReference type="SUPFAM" id="SSF56634">
    <property type="entry name" value="Heme-dependent catalase-like"/>
    <property type="match status" value="1"/>
</dbReference>
<dbReference type="Proteomes" id="UP001500888">
    <property type="component" value="Unassembled WGS sequence"/>
</dbReference>
<dbReference type="RefSeq" id="WP_344939768.1">
    <property type="nucleotide sequence ID" value="NZ_BAAAZR010000007.1"/>
</dbReference>
<feature type="domain" description="Catalase core" evidence="13">
    <location>
        <begin position="26"/>
        <end position="415"/>
    </location>
</feature>
<keyword evidence="7 10" id="KW-0560">Oxidoreductase</keyword>
<dbReference type="InterPro" id="IPR029062">
    <property type="entry name" value="Class_I_gatase-like"/>
</dbReference>
<organism evidence="14 15">
    <name type="scientific">Sphaerisporangium flaviroseum</name>
    <dbReference type="NCBI Taxonomy" id="509199"/>
    <lineage>
        <taxon>Bacteria</taxon>
        <taxon>Bacillati</taxon>
        <taxon>Actinomycetota</taxon>
        <taxon>Actinomycetes</taxon>
        <taxon>Streptosporangiales</taxon>
        <taxon>Streptosporangiaceae</taxon>
        <taxon>Sphaerisporangium</taxon>
    </lineage>
</organism>
<accession>A0ABP7I1J0</accession>
<dbReference type="PROSITE" id="PS51402">
    <property type="entry name" value="CATALASE_3"/>
    <property type="match status" value="1"/>
</dbReference>
<comment type="cofactor">
    <cofactor evidence="1 10">
        <name>heme</name>
        <dbReference type="ChEBI" id="CHEBI:30413"/>
    </cofactor>
</comment>
<comment type="caution">
    <text evidence="14">The sequence shown here is derived from an EMBL/GenBank/DDBJ whole genome shotgun (WGS) entry which is preliminary data.</text>
</comment>
<evidence type="ECO:0000256" key="1">
    <source>
        <dbReference type="ARBA" id="ARBA00001971"/>
    </source>
</evidence>
<evidence type="ECO:0000256" key="6">
    <source>
        <dbReference type="ARBA" id="ARBA00022723"/>
    </source>
</evidence>
<keyword evidence="9 10" id="KW-0376">Hydrogen peroxide</keyword>
<dbReference type="Gene3D" id="3.40.50.880">
    <property type="match status" value="1"/>
</dbReference>
<dbReference type="InterPro" id="IPR010582">
    <property type="entry name" value="Catalase_immune_responsive"/>
</dbReference>
<proteinExistence type="inferred from homology"/>
<protein>
    <recommendedName>
        <fullName evidence="3 10">Catalase</fullName>
        <ecNumber evidence="3 10">1.11.1.6</ecNumber>
    </recommendedName>
</protein>
<dbReference type="PRINTS" id="PR00067">
    <property type="entry name" value="CATALASE"/>
</dbReference>
<dbReference type="PANTHER" id="PTHR42821:SF1">
    <property type="entry name" value="CATALASE-B"/>
    <property type="match status" value="1"/>
</dbReference>
<dbReference type="PROSITE" id="PS00437">
    <property type="entry name" value="CATALASE_1"/>
    <property type="match status" value="1"/>
</dbReference>
<keyword evidence="6 10" id="KW-0479">Metal-binding</keyword>
<dbReference type="SMART" id="SM01060">
    <property type="entry name" value="Catalase"/>
    <property type="match status" value="1"/>
</dbReference>
<dbReference type="Gene3D" id="1.20.1370.20">
    <property type="match status" value="1"/>
</dbReference>
<dbReference type="InterPro" id="IPR020835">
    <property type="entry name" value="Catalase_sf"/>
</dbReference>
<evidence type="ECO:0000256" key="12">
    <source>
        <dbReference type="SAM" id="MobiDB-lite"/>
    </source>
</evidence>
<evidence type="ECO:0000256" key="4">
    <source>
        <dbReference type="ARBA" id="ARBA00022559"/>
    </source>
</evidence>
<dbReference type="Pfam" id="PF18011">
    <property type="entry name" value="Catalase_C"/>
    <property type="match status" value="1"/>
</dbReference>
<evidence type="ECO:0000256" key="8">
    <source>
        <dbReference type="ARBA" id="ARBA00023004"/>
    </source>
</evidence>
<feature type="compositionally biased region" description="Basic and acidic residues" evidence="12">
    <location>
        <begin position="1"/>
        <end position="22"/>
    </location>
</feature>
<comment type="similarity">
    <text evidence="2">Belongs to the catalase family. HPII subfamily.</text>
</comment>
<evidence type="ECO:0000313" key="14">
    <source>
        <dbReference type="EMBL" id="GAA3809554.1"/>
    </source>
</evidence>
<comment type="catalytic activity">
    <reaction evidence="10 11">
        <text>2 H2O2 = O2 + 2 H2O</text>
        <dbReference type="Rhea" id="RHEA:20309"/>
        <dbReference type="ChEBI" id="CHEBI:15377"/>
        <dbReference type="ChEBI" id="CHEBI:15379"/>
        <dbReference type="ChEBI" id="CHEBI:16240"/>
        <dbReference type="EC" id="1.11.1.6"/>
    </reaction>
</comment>
<dbReference type="InterPro" id="IPR018028">
    <property type="entry name" value="Catalase"/>
</dbReference>
<dbReference type="InterPro" id="IPR011614">
    <property type="entry name" value="Catalase_core"/>
</dbReference>
<keyword evidence="15" id="KW-1185">Reference proteome</keyword>
<evidence type="ECO:0000256" key="7">
    <source>
        <dbReference type="ARBA" id="ARBA00023002"/>
    </source>
</evidence>
<dbReference type="InterPro" id="IPR043156">
    <property type="entry name" value="Catalase_clade2_helical"/>
</dbReference>
<evidence type="ECO:0000256" key="2">
    <source>
        <dbReference type="ARBA" id="ARBA00010660"/>
    </source>
</evidence>
<keyword evidence="5 10" id="KW-0349">Heme</keyword>
<name>A0ABP7I1J0_9ACTN</name>
<dbReference type="EC" id="1.11.1.6" evidence="3 10"/>
<dbReference type="PANTHER" id="PTHR42821">
    <property type="entry name" value="CATALASE"/>
    <property type="match status" value="1"/>
</dbReference>
<dbReference type="CDD" id="cd03132">
    <property type="entry name" value="GATase1_catalase"/>
    <property type="match status" value="1"/>
</dbReference>
<keyword evidence="8 10" id="KW-0408">Iron</keyword>
<dbReference type="EMBL" id="BAAAZR010000007">
    <property type="protein sequence ID" value="GAA3809554.1"/>
    <property type="molecule type" value="Genomic_DNA"/>
</dbReference>
<evidence type="ECO:0000256" key="5">
    <source>
        <dbReference type="ARBA" id="ARBA00022617"/>
    </source>
</evidence>
<comment type="function">
    <text evidence="10">Decomposes hydrogen peroxide into water and oxygen; serves to protect cells from the toxic effects of hydrogen peroxide.</text>
</comment>
<dbReference type="SUPFAM" id="SSF52317">
    <property type="entry name" value="Class I glutamine amidotransferase-like"/>
    <property type="match status" value="1"/>
</dbReference>
<keyword evidence="4 10" id="KW-0575">Peroxidase</keyword>
<dbReference type="PIRSF" id="PIRSF038927">
    <property type="entry name" value="Catalase_clade2"/>
    <property type="match status" value="1"/>
</dbReference>
<dbReference type="Pfam" id="PF00199">
    <property type="entry name" value="Catalase"/>
    <property type="match status" value="1"/>
</dbReference>
<gene>
    <name evidence="14" type="ORF">GCM10022226_32360</name>
</gene>
<evidence type="ECO:0000256" key="3">
    <source>
        <dbReference type="ARBA" id="ARBA00012314"/>
    </source>
</evidence>
<evidence type="ECO:0000256" key="10">
    <source>
        <dbReference type="PIRNR" id="PIRNR038927"/>
    </source>
</evidence>
<dbReference type="Pfam" id="PF06628">
    <property type="entry name" value="Catalase-rel"/>
    <property type="match status" value="1"/>
</dbReference>
<sequence length="690" mass="76680">MTSDDRTEKDRQLDGYRVDQRDSVLTTDQGIPVDDTDNSLKVGERGPTVMEDFHFREKITHFDHERIPERVVHARGSGAYGFFEPYDDSLSLLTRAEFLSTPGLRTPVFVRFSTVAGSRGSADTVRDVRGFATKFYTRQGNFDLVGNNIPVFFIQDAIKFPDFVHAVKPEPHNEIPQASSAHATLWDFVQLQPETTHMMMWLMSDRALPRSFRMMQGFGVHTFRLVNEEGLATFVKFHWTPKLGKHSLVWDETQKIAGKDPDFNRRDLWESIERGAYPEWELGLQLVAEEDEHAFDFDILDATKIIPEEQVPLRPVGRLVLDRNPDNFFAETEQAAFHLGNVVPGIDFTNDPLLQGRAFSYLDTQLIRLGGPNFPQIPVNRPIAEVHDHHREGYHQMLIHKGRAAYHPNSLDGGWPAPAADKGYTHYQERVEGHKIRKRSESFRDHYSQATLFWNSMADWEREHIIAAFRFELGKVDALHVQEGVVRNLNEVDHDLAVQVAEGIGVDAPGPPITPNHGRSSPALSMAHEPADTIATRKIAFLVADGVDASHVHSVMADLVAREAFCEIVAPRGGAVRGVNGERVPVTTALPTTASVLFDAVMVPGGEESVRALSQDGDAVHFVTEAYKHGKAIGALGAGTRLLEAAHVPPGSEQGVLASSDVDLEGFLASFAAAVAAHRFHRRPIAAVPA</sequence>
<reference evidence="15" key="1">
    <citation type="journal article" date="2019" name="Int. J. Syst. Evol. Microbiol.">
        <title>The Global Catalogue of Microorganisms (GCM) 10K type strain sequencing project: providing services to taxonomists for standard genome sequencing and annotation.</title>
        <authorList>
            <consortium name="The Broad Institute Genomics Platform"/>
            <consortium name="The Broad Institute Genome Sequencing Center for Infectious Disease"/>
            <person name="Wu L."/>
            <person name="Ma J."/>
        </authorList>
    </citation>
    <scope>NUCLEOTIDE SEQUENCE [LARGE SCALE GENOMIC DNA]</scope>
    <source>
        <strain evidence="15">JCM 16908</strain>
    </source>
</reference>
<dbReference type="InterPro" id="IPR041399">
    <property type="entry name" value="Catalase_large_C"/>
</dbReference>
<dbReference type="InterPro" id="IPR002226">
    <property type="entry name" value="Catalase_haem_BS"/>
</dbReference>
<dbReference type="Gene3D" id="2.40.180.10">
    <property type="entry name" value="Catalase core domain"/>
    <property type="match status" value="1"/>
</dbReference>
<evidence type="ECO:0000256" key="9">
    <source>
        <dbReference type="ARBA" id="ARBA00023324"/>
    </source>
</evidence>
<evidence type="ECO:0000259" key="13">
    <source>
        <dbReference type="SMART" id="SM01060"/>
    </source>
</evidence>
<evidence type="ECO:0000313" key="15">
    <source>
        <dbReference type="Proteomes" id="UP001500888"/>
    </source>
</evidence>
<dbReference type="PROSITE" id="PS00438">
    <property type="entry name" value="CATALASE_2"/>
    <property type="match status" value="1"/>
</dbReference>
<dbReference type="InterPro" id="IPR024708">
    <property type="entry name" value="Catalase_AS"/>
</dbReference>
<evidence type="ECO:0000256" key="11">
    <source>
        <dbReference type="RuleBase" id="RU000498"/>
    </source>
</evidence>